<reference evidence="7" key="1">
    <citation type="submission" date="2022-12" db="EMBL/GenBank/DDBJ databases">
        <title>Polyphasic identification of a Novel Hot-Spring Cyanobacterium Ocullathermofonsia sinensis gen nov. sp. nov. and Genomic Insights on its Adaptations to the Thermal Habitat.</title>
        <authorList>
            <person name="Daroch M."/>
            <person name="Tang J."/>
            <person name="Jiang Y."/>
        </authorList>
    </citation>
    <scope>NUCLEOTIDE SEQUENCE</scope>
    <source>
        <strain evidence="7">PKUAC-SCTA174</strain>
    </source>
</reference>
<evidence type="ECO:0000313" key="8">
    <source>
        <dbReference type="Proteomes" id="UP001163152"/>
    </source>
</evidence>
<name>A0A9E9CBF6_9CYAN</name>
<dbReference type="PANTHER" id="PTHR12544:SF29">
    <property type="entry name" value="GLUTAMINASE"/>
    <property type="match status" value="1"/>
</dbReference>
<evidence type="ECO:0000256" key="1">
    <source>
        <dbReference type="ARBA" id="ARBA00011076"/>
    </source>
</evidence>
<dbReference type="Pfam" id="PF04960">
    <property type="entry name" value="Glutaminase"/>
    <property type="match status" value="1"/>
</dbReference>
<dbReference type="GO" id="GO:0006537">
    <property type="term" value="P:glutamate biosynthetic process"/>
    <property type="evidence" value="ECO:0007669"/>
    <property type="project" value="TreeGrafter"/>
</dbReference>
<dbReference type="GO" id="GO:0004359">
    <property type="term" value="F:glutaminase activity"/>
    <property type="evidence" value="ECO:0007669"/>
    <property type="project" value="UniProtKB-UniRule"/>
</dbReference>
<evidence type="ECO:0000256" key="2">
    <source>
        <dbReference type="ARBA" id="ARBA00011881"/>
    </source>
</evidence>
<comment type="catalytic activity">
    <reaction evidence="5 6">
        <text>L-glutamine + H2O = L-glutamate + NH4(+)</text>
        <dbReference type="Rhea" id="RHEA:15889"/>
        <dbReference type="ChEBI" id="CHEBI:15377"/>
        <dbReference type="ChEBI" id="CHEBI:28938"/>
        <dbReference type="ChEBI" id="CHEBI:29985"/>
        <dbReference type="ChEBI" id="CHEBI:58359"/>
        <dbReference type="EC" id="3.5.1.2"/>
    </reaction>
</comment>
<comment type="subunit">
    <text evidence="2 6">Homotetramer.</text>
</comment>
<dbReference type="KEGG" id="tsin:OXH18_00310"/>
<dbReference type="GO" id="GO:0006543">
    <property type="term" value="P:L-glutamine catabolic process"/>
    <property type="evidence" value="ECO:0007669"/>
    <property type="project" value="TreeGrafter"/>
</dbReference>
<dbReference type="HAMAP" id="MF_00313">
    <property type="entry name" value="Glutaminase"/>
    <property type="match status" value="1"/>
</dbReference>
<dbReference type="InterPro" id="IPR015868">
    <property type="entry name" value="Glutaminase"/>
</dbReference>
<dbReference type="InterPro" id="IPR012338">
    <property type="entry name" value="Beta-lactam/transpept-like"/>
</dbReference>
<dbReference type="PANTHER" id="PTHR12544">
    <property type="entry name" value="GLUTAMINASE"/>
    <property type="match status" value="1"/>
</dbReference>
<evidence type="ECO:0000313" key="7">
    <source>
        <dbReference type="EMBL" id="WAL60470.1"/>
    </source>
</evidence>
<feature type="binding site" evidence="6">
    <location>
        <position position="194"/>
    </location>
    <ligand>
        <name>substrate</name>
    </ligand>
</feature>
<dbReference type="Gene3D" id="3.40.710.10">
    <property type="entry name" value="DD-peptidase/beta-lactamase superfamily"/>
    <property type="match status" value="1"/>
</dbReference>
<dbReference type="RefSeq" id="WP_268610381.1">
    <property type="nucleotide sequence ID" value="NZ_CP113797.1"/>
</dbReference>
<accession>A0A9E9CBF6</accession>
<protein>
    <recommendedName>
        <fullName evidence="3 6">Glutaminase</fullName>
        <ecNumber evidence="3 6">3.5.1.2</ecNumber>
    </recommendedName>
</protein>
<dbReference type="SUPFAM" id="SSF56601">
    <property type="entry name" value="beta-lactamase/transpeptidase-like"/>
    <property type="match status" value="1"/>
</dbReference>
<feature type="binding site" evidence="6">
    <location>
        <position position="119"/>
    </location>
    <ligand>
        <name>substrate</name>
    </ligand>
</feature>
<organism evidence="7 8">
    <name type="scientific">Thermocoleostomius sinensis A174</name>
    <dbReference type="NCBI Taxonomy" id="2016057"/>
    <lineage>
        <taxon>Bacteria</taxon>
        <taxon>Bacillati</taxon>
        <taxon>Cyanobacteriota</taxon>
        <taxon>Cyanophyceae</taxon>
        <taxon>Oculatellales</taxon>
        <taxon>Oculatellaceae</taxon>
        <taxon>Thermocoleostomius</taxon>
    </lineage>
</organism>
<dbReference type="EMBL" id="CP113797">
    <property type="protein sequence ID" value="WAL60470.1"/>
    <property type="molecule type" value="Genomic_DNA"/>
</dbReference>
<feature type="binding site" evidence="6">
    <location>
        <position position="69"/>
    </location>
    <ligand>
        <name>substrate</name>
    </ligand>
</feature>
<feature type="binding site" evidence="6">
    <location>
        <position position="239"/>
    </location>
    <ligand>
        <name>substrate</name>
    </ligand>
</feature>
<dbReference type="EC" id="3.5.1.2" evidence="3 6"/>
<comment type="similarity">
    <text evidence="1 6">Belongs to the glutaminase family.</text>
</comment>
<keyword evidence="4 6" id="KW-0378">Hydrolase</keyword>
<dbReference type="AlphaFoldDB" id="A0A9E9CBF6"/>
<feature type="binding site" evidence="6">
    <location>
        <position position="171"/>
    </location>
    <ligand>
        <name>substrate</name>
    </ligand>
</feature>
<comment type="caution">
    <text evidence="6">Lacks conserved residue(s) required for the propagation of feature annotation.</text>
</comment>
<evidence type="ECO:0000256" key="6">
    <source>
        <dbReference type="HAMAP-Rule" id="MF_00313"/>
    </source>
</evidence>
<proteinExistence type="inferred from homology"/>
<sequence length="304" mass="32827">MLTKLEAFSQTDLDGWINQVKLQAHQGHVASRIALLSKTDPQWFAVEIRTQTGVLYQSGDLDRTFPLMSAIKPFLLLYLLEQRGMQVFDLVGVEPSNLPFNSLQQLINDGGRPRNPMINSGAITLADKLPGKTGDDRCQQFCAWLNRQGGCHLSLDQAMLTSVRSAGREPNQALVHYLSQVGALNEPESAIDTYEQICCLSGCVSDLAQLGTLLASDRSTISAYHRRTVNAIMLTCGLYEASAVYAVRIGLPMKSGISGALVAVVPHQGAIACYSPTLDHVGNPVAGVALVETLSQALQLSVFG</sequence>
<evidence type="ECO:0000256" key="3">
    <source>
        <dbReference type="ARBA" id="ARBA00012918"/>
    </source>
</evidence>
<evidence type="ECO:0000256" key="5">
    <source>
        <dbReference type="ARBA" id="ARBA00049534"/>
    </source>
</evidence>
<dbReference type="Proteomes" id="UP001163152">
    <property type="component" value="Chromosome"/>
</dbReference>
<evidence type="ECO:0000256" key="4">
    <source>
        <dbReference type="ARBA" id="ARBA00022801"/>
    </source>
</evidence>
<keyword evidence="6" id="KW-0007">Acetylation</keyword>
<keyword evidence="8" id="KW-1185">Reference proteome</keyword>
<gene>
    <name evidence="6" type="primary">glsA</name>
    <name evidence="7" type="ORF">OXH18_00310</name>
</gene>